<organism evidence="11 12">
    <name type="scientific">Vagococcus allomyrinae</name>
    <dbReference type="NCBI Taxonomy" id="2794353"/>
    <lineage>
        <taxon>Bacteria</taxon>
        <taxon>Bacillati</taxon>
        <taxon>Bacillota</taxon>
        <taxon>Bacilli</taxon>
        <taxon>Lactobacillales</taxon>
        <taxon>Enterococcaceae</taxon>
        <taxon>Vagococcus</taxon>
    </lineage>
</organism>
<evidence type="ECO:0000256" key="5">
    <source>
        <dbReference type="ARBA" id="ARBA00023125"/>
    </source>
</evidence>
<keyword evidence="8" id="KW-0175">Coiled coil</keyword>
<evidence type="ECO:0000256" key="1">
    <source>
        <dbReference type="ARBA" id="ARBA00010189"/>
    </source>
</evidence>
<comment type="similarity">
    <text evidence="1 7">Belongs to the CtsR family.</text>
</comment>
<evidence type="ECO:0000313" key="12">
    <source>
        <dbReference type="Proteomes" id="UP000674938"/>
    </source>
</evidence>
<evidence type="ECO:0000256" key="7">
    <source>
        <dbReference type="PIRNR" id="PIRNR010607"/>
    </source>
</evidence>
<evidence type="ECO:0000256" key="8">
    <source>
        <dbReference type="SAM" id="Coils"/>
    </source>
</evidence>
<dbReference type="RefSeq" id="WP_209531962.1">
    <property type="nucleotide sequence ID" value="NZ_JAEEGA010000021.1"/>
</dbReference>
<dbReference type="InterPro" id="IPR041473">
    <property type="entry name" value="CtsR_C"/>
</dbReference>
<dbReference type="InterPro" id="IPR040465">
    <property type="entry name" value="CtsR_N"/>
</dbReference>
<dbReference type="GO" id="GO:0003677">
    <property type="term" value="F:DNA binding"/>
    <property type="evidence" value="ECO:0007669"/>
    <property type="project" value="UniProtKB-UniRule"/>
</dbReference>
<protein>
    <recommendedName>
        <fullName evidence="2 7">Transcriptional regulator CtsR</fullName>
    </recommendedName>
</protein>
<comment type="caution">
    <text evidence="11">The sequence shown here is derived from an EMBL/GenBank/DDBJ whole genome shotgun (WGS) entry which is preliminary data.</text>
</comment>
<reference evidence="11" key="1">
    <citation type="submission" date="2020-12" db="EMBL/GenBank/DDBJ databases">
        <title>Vagococcus allomyrinae sp. nov. and Enterococcus lavae sp. nov., isolated from the larvae of Allomyrina dichotoma.</title>
        <authorList>
            <person name="Lee S.D."/>
        </authorList>
    </citation>
    <scope>NUCLEOTIDE SEQUENCE</scope>
    <source>
        <strain evidence="11">BWB3-3</strain>
    </source>
</reference>
<keyword evidence="6 7" id="KW-0804">Transcription</keyword>
<evidence type="ECO:0000256" key="4">
    <source>
        <dbReference type="ARBA" id="ARBA00023015"/>
    </source>
</evidence>
<evidence type="ECO:0000259" key="10">
    <source>
        <dbReference type="Pfam" id="PF17727"/>
    </source>
</evidence>
<dbReference type="InterPro" id="IPR041902">
    <property type="entry name" value="CtsR_N_sf"/>
</dbReference>
<evidence type="ECO:0000256" key="6">
    <source>
        <dbReference type="ARBA" id="ARBA00023163"/>
    </source>
</evidence>
<dbReference type="GO" id="GO:0006355">
    <property type="term" value="P:regulation of DNA-templated transcription"/>
    <property type="evidence" value="ECO:0007669"/>
    <property type="project" value="UniProtKB-UniRule"/>
</dbReference>
<keyword evidence="4 7" id="KW-0805">Transcription regulation</keyword>
<feature type="coiled-coil region" evidence="8">
    <location>
        <begin position="3"/>
        <end position="34"/>
    </location>
</feature>
<name>A0A940SU67_9ENTE</name>
<dbReference type="InterPro" id="IPR008463">
    <property type="entry name" value="CtsR"/>
</dbReference>
<dbReference type="Gene3D" id="1.10.1200.150">
    <property type="entry name" value="Transcriptional regulator CtsR, C-terminal domain"/>
    <property type="match status" value="1"/>
</dbReference>
<dbReference type="InterPro" id="IPR041908">
    <property type="entry name" value="CtsR_C_sf"/>
</dbReference>
<evidence type="ECO:0000259" key="9">
    <source>
        <dbReference type="Pfam" id="PF05848"/>
    </source>
</evidence>
<keyword evidence="12" id="KW-1185">Reference proteome</keyword>
<feature type="domain" description="CtsR C-terminal dimerization" evidence="10">
    <location>
        <begin position="78"/>
        <end position="147"/>
    </location>
</feature>
<dbReference type="EMBL" id="JAEEGA010000021">
    <property type="protein sequence ID" value="MBP1043962.1"/>
    <property type="molecule type" value="Genomic_DNA"/>
</dbReference>
<evidence type="ECO:0000313" key="11">
    <source>
        <dbReference type="EMBL" id="MBP1043962.1"/>
    </source>
</evidence>
<dbReference type="Pfam" id="PF17727">
    <property type="entry name" value="CtsR_C"/>
    <property type="match status" value="1"/>
</dbReference>
<evidence type="ECO:0000256" key="3">
    <source>
        <dbReference type="ARBA" id="ARBA00022491"/>
    </source>
</evidence>
<sequence>MENQNISDLIEEYLKEILREQEKIEIRRAEMANQFSCVPSQINYVINTRFTVAQGYSVESKRGGGGYIRIQKVNLNHHGEILADLSNMVGSSLSQNDGIAILQQLYNYDIISKREGNLLLSVIASDVLQMDKHNEEKTRARMMKVLLERLHYEEKE</sequence>
<dbReference type="AlphaFoldDB" id="A0A940SU67"/>
<accession>A0A940SU67</accession>
<evidence type="ECO:0000256" key="2">
    <source>
        <dbReference type="ARBA" id="ARBA00014129"/>
    </source>
</evidence>
<dbReference type="Pfam" id="PF05848">
    <property type="entry name" value="CtsR"/>
    <property type="match status" value="1"/>
</dbReference>
<gene>
    <name evidence="11" type="ORF">I6N95_23415</name>
</gene>
<dbReference type="Proteomes" id="UP000674938">
    <property type="component" value="Unassembled WGS sequence"/>
</dbReference>
<keyword evidence="3 7" id="KW-0678">Repressor</keyword>
<keyword evidence="5 7" id="KW-0238">DNA-binding</keyword>
<feature type="domain" description="CtsR N-terminal HTH" evidence="9">
    <location>
        <begin position="5"/>
        <end position="74"/>
    </location>
</feature>
<dbReference type="Gene3D" id="3.30.56.130">
    <property type="entry name" value="Transcriptional regulator CtsR, winged HTH domain"/>
    <property type="match status" value="1"/>
</dbReference>
<proteinExistence type="inferred from homology"/>
<dbReference type="PIRSF" id="PIRSF010607">
    <property type="entry name" value="Txn_repr_CtsR"/>
    <property type="match status" value="1"/>
</dbReference>